<dbReference type="Gene3D" id="1.10.357.140">
    <property type="entry name" value="UbiA prenyltransferase"/>
    <property type="match status" value="1"/>
</dbReference>
<evidence type="ECO:0000256" key="5">
    <source>
        <dbReference type="ARBA" id="ARBA00022679"/>
    </source>
</evidence>
<evidence type="ECO:0000256" key="10">
    <source>
        <dbReference type="ARBA" id="ARBA00030253"/>
    </source>
</evidence>
<comment type="pathway">
    <text evidence="2 14">Porphyrin-containing compound metabolism; heme O biosynthesis; heme O from protoheme: step 1/1.</text>
</comment>
<dbReference type="RefSeq" id="WP_371754140.1">
    <property type="nucleotide sequence ID" value="NZ_JAYJLD010000012.1"/>
</dbReference>
<feature type="transmembrane region" description="Helical" evidence="14">
    <location>
        <begin position="158"/>
        <end position="177"/>
    </location>
</feature>
<feature type="transmembrane region" description="Helical" evidence="14">
    <location>
        <begin position="134"/>
        <end position="151"/>
    </location>
</feature>
<dbReference type="InterPro" id="IPR006369">
    <property type="entry name" value="Protohaem_IX_farnesylTrfase"/>
</dbReference>
<comment type="function">
    <text evidence="14">Converts heme B (protoheme IX) to heme O by substitution of the vinyl group on carbon 2 of heme B porphyrin ring with a hydroxyethyl farnesyl side group.</text>
</comment>
<feature type="transmembrane region" description="Helical" evidence="14">
    <location>
        <begin position="37"/>
        <end position="56"/>
    </location>
</feature>
<comment type="catalytic activity">
    <reaction evidence="13 14">
        <text>heme b + (2E,6E)-farnesyl diphosphate + H2O = Fe(II)-heme o + diphosphate</text>
        <dbReference type="Rhea" id="RHEA:28070"/>
        <dbReference type="ChEBI" id="CHEBI:15377"/>
        <dbReference type="ChEBI" id="CHEBI:33019"/>
        <dbReference type="ChEBI" id="CHEBI:60344"/>
        <dbReference type="ChEBI" id="CHEBI:60530"/>
        <dbReference type="ChEBI" id="CHEBI:175763"/>
        <dbReference type="EC" id="2.5.1.141"/>
    </reaction>
</comment>
<dbReference type="InterPro" id="IPR044878">
    <property type="entry name" value="UbiA_sf"/>
</dbReference>
<evidence type="ECO:0000256" key="3">
    <source>
        <dbReference type="ARBA" id="ARBA00012292"/>
    </source>
</evidence>
<organism evidence="15 16">
    <name type="scientific">Ferviditalea candida</name>
    <dbReference type="NCBI Taxonomy" id="3108399"/>
    <lineage>
        <taxon>Bacteria</taxon>
        <taxon>Bacillati</taxon>
        <taxon>Bacillota</taxon>
        <taxon>Bacilli</taxon>
        <taxon>Bacillales</taxon>
        <taxon>Paenibacillaceae</taxon>
        <taxon>Ferviditalea</taxon>
    </lineage>
</organism>
<evidence type="ECO:0000256" key="13">
    <source>
        <dbReference type="ARBA" id="ARBA00047690"/>
    </source>
</evidence>
<dbReference type="InterPro" id="IPR000537">
    <property type="entry name" value="UbiA_prenyltransferase"/>
</dbReference>
<keyword evidence="8 14" id="KW-0350">Heme biosynthesis</keyword>
<keyword evidence="4 14" id="KW-1003">Cell membrane</keyword>
<evidence type="ECO:0000256" key="14">
    <source>
        <dbReference type="HAMAP-Rule" id="MF_00154"/>
    </source>
</evidence>
<feature type="transmembrane region" description="Helical" evidence="14">
    <location>
        <begin position="233"/>
        <end position="250"/>
    </location>
</feature>
<dbReference type="InterPro" id="IPR030470">
    <property type="entry name" value="UbiA_prenylTrfase_CS"/>
</dbReference>
<comment type="subcellular location">
    <subcellularLocation>
        <location evidence="1 14">Cell membrane</location>
        <topology evidence="1 14">Multi-pass membrane protein</topology>
    </subcellularLocation>
</comment>
<dbReference type="PROSITE" id="PS00943">
    <property type="entry name" value="UBIA"/>
    <property type="match status" value="1"/>
</dbReference>
<dbReference type="HAMAP" id="MF_00154">
    <property type="entry name" value="CyoE_CtaB"/>
    <property type="match status" value="1"/>
</dbReference>
<evidence type="ECO:0000256" key="2">
    <source>
        <dbReference type="ARBA" id="ARBA00004919"/>
    </source>
</evidence>
<evidence type="ECO:0000256" key="8">
    <source>
        <dbReference type="ARBA" id="ARBA00023133"/>
    </source>
</evidence>
<evidence type="ECO:0000256" key="6">
    <source>
        <dbReference type="ARBA" id="ARBA00022692"/>
    </source>
</evidence>
<accession>A0ABU5ZIE7</accession>
<keyword evidence="16" id="KW-1185">Reference proteome</keyword>
<reference evidence="15" key="1">
    <citation type="submission" date="2023-12" db="EMBL/GenBank/DDBJ databases">
        <title>Fervidustalea candida gen. nov., sp. nov., a novel member of the family Paenibacillaceae isolated from a geothermal area.</title>
        <authorList>
            <person name="Li W.-J."/>
            <person name="Jiao J.-Y."/>
            <person name="Chen Y."/>
        </authorList>
    </citation>
    <scope>NUCLEOTIDE SEQUENCE</scope>
    <source>
        <strain evidence="15">SYSU GA230002</strain>
    </source>
</reference>
<dbReference type="PANTHER" id="PTHR43448:SF7">
    <property type="entry name" value="4-HYDROXYBENZOATE SOLANESYLTRANSFERASE"/>
    <property type="match status" value="1"/>
</dbReference>
<evidence type="ECO:0000256" key="7">
    <source>
        <dbReference type="ARBA" id="ARBA00022989"/>
    </source>
</evidence>
<dbReference type="Pfam" id="PF01040">
    <property type="entry name" value="UbiA"/>
    <property type="match status" value="1"/>
</dbReference>
<keyword evidence="9 14" id="KW-0472">Membrane</keyword>
<keyword evidence="7 14" id="KW-1133">Transmembrane helix</keyword>
<name>A0ABU5ZIE7_9BACL</name>
<feature type="transmembrane region" description="Helical" evidence="14">
    <location>
        <begin position="109"/>
        <end position="128"/>
    </location>
</feature>
<feature type="transmembrane region" description="Helical" evidence="14">
    <location>
        <begin position="256"/>
        <end position="275"/>
    </location>
</feature>
<feature type="transmembrane region" description="Helical" evidence="14">
    <location>
        <begin position="62"/>
        <end position="83"/>
    </location>
</feature>
<keyword evidence="5 14" id="KW-0808">Transferase</keyword>
<dbReference type="CDD" id="cd13957">
    <property type="entry name" value="PT_UbiA_Cox10"/>
    <property type="match status" value="1"/>
</dbReference>
<evidence type="ECO:0000313" key="15">
    <source>
        <dbReference type="EMBL" id="MEB3102022.1"/>
    </source>
</evidence>
<evidence type="ECO:0000256" key="9">
    <source>
        <dbReference type="ARBA" id="ARBA00023136"/>
    </source>
</evidence>
<comment type="similarity">
    <text evidence="14">Belongs to the UbiA prenyltransferase family. Protoheme IX farnesyltransferase subfamily.</text>
</comment>
<evidence type="ECO:0000256" key="1">
    <source>
        <dbReference type="ARBA" id="ARBA00004651"/>
    </source>
</evidence>
<dbReference type="EC" id="2.5.1.141" evidence="3 14"/>
<dbReference type="NCBIfam" id="TIGR01473">
    <property type="entry name" value="cyoE_ctaB"/>
    <property type="match status" value="1"/>
</dbReference>
<feature type="transmembrane region" description="Helical" evidence="14">
    <location>
        <begin position="287"/>
        <end position="306"/>
    </location>
</feature>
<comment type="miscellaneous">
    <text evidence="14">Carbon 2 of the heme B porphyrin ring is defined according to the Fischer nomenclature.</text>
</comment>
<evidence type="ECO:0000256" key="12">
    <source>
        <dbReference type="ARBA" id="ARBA00042475"/>
    </source>
</evidence>
<comment type="caution">
    <text evidence="15">The sequence shown here is derived from an EMBL/GenBank/DDBJ whole genome shotgun (WGS) entry which is preliminary data.</text>
</comment>
<sequence>MSLAKMPLEKIAGSHWLPLSKAVQTVNGYAALTKPRIMFLLLFTQYCAMIVAAGGLPTLHATLFGLLGLALSTGGAAAMNMWYDRDIDAVMTRTAQRPIPSGRIRARNAFWFGIALLILSIWVLGVFVNPLTALLSFAGFIYYVVVYTVWLKRRTPQNIVIGGGAGAFPPLVGWAAVTGHLGWTPWIMFLIVFLWTPPHFWALALYKQGDYQRAGIPMMPVVAGERSTKRQSLVYTGLLAAISISLYFTGRVGIDYLIAAVLLNGIFTVMEVMLLKNQGSDEWARRVFKYSILYLPILFIFMVMNVHH</sequence>
<evidence type="ECO:0000313" key="16">
    <source>
        <dbReference type="Proteomes" id="UP001310386"/>
    </source>
</evidence>
<dbReference type="NCBIfam" id="NF003349">
    <property type="entry name" value="PRK04375.1-2"/>
    <property type="match status" value="1"/>
</dbReference>
<keyword evidence="6 14" id="KW-0812">Transmembrane</keyword>
<gene>
    <name evidence="14" type="primary">ctaB</name>
    <name evidence="15" type="ORF">VF724_10135</name>
</gene>
<comment type="subunit">
    <text evidence="14">Interacts with CtaA.</text>
</comment>
<dbReference type="Proteomes" id="UP001310386">
    <property type="component" value="Unassembled WGS sequence"/>
</dbReference>
<evidence type="ECO:0000256" key="11">
    <source>
        <dbReference type="ARBA" id="ARBA00040810"/>
    </source>
</evidence>
<protein>
    <recommendedName>
        <fullName evidence="11 14">Protoheme IX farnesyltransferase</fullName>
        <ecNumber evidence="3 14">2.5.1.141</ecNumber>
    </recommendedName>
    <alternativeName>
        <fullName evidence="12 14">Heme B farnesyltransferase</fullName>
    </alternativeName>
    <alternativeName>
        <fullName evidence="10 14">Heme O synthase</fullName>
    </alternativeName>
</protein>
<proteinExistence type="inferred from homology"/>
<dbReference type="GO" id="GO:0008495">
    <property type="term" value="F:protoheme IX farnesyltransferase activity"/>
    <property type="evidence" value="ECO:0007669"/>
    <property type="project" value="UniProtKB-EC"/>
</dbReference>
<dbReference type="EMBL" id="JAYJLD010000012">
    <property type="protein sequence ID" value="MEB3102022.1"/>
    <property type="molecule type" value="Genomic_DNA"/>
</dbReference>
<dbReference type="PANTHER" id="PTHR43448">
    <property type="entry name" value="PROTOHEME IX FARNESYLTRANSFERASE, MITOCHONDRIAL"/>
    <property type="match status" value="1"/>
</dbReference>
<feature type="transmembrane region" description="Helical" evidence="14">
    <location>
        <begin position="183"/>
        <end position="206"/>
    </location>
</feature>
<evidence type="ECO:0000256" key="4">
    <source>
        <dbReference type="ARBA" id="ARBA00022475"/>
    </source>
</evidence>